<dbReference type="KEGG" id="vg:65102009"/>
<proteinExistence type="predicted"/>
<dbReference type="RefSeq" id="YP_010086784.1">
    <property type="nucleotide sequence ID" value="NC_055477.1"/>
</dbReference>
<evidence type="ECO:0000313" key="2">
    <source>
        <dbReference type="Proteomes" id="UP000501906"/>
    </source>
</evidence>
<dbReference type="Proteomes" id="UP000501906">
    <property type="component" value="Segment"/>
</dbReference>
<accession>A0A291I326</accession>
<sequence>MSSNSALLVAYNLRVNASLDVKFRHPPKAYKDLMRALELIKDNYKGFTRDKELIFFFYVMSGFFSKYINKIGNFYNYQGTLSGVFNLMCKNITPRFPINYEFNGDDGGIHPNFLITFHLSVRESDMSYQSLYDYMKEHSPSKYRKRNKVKMSIFDDYPVSITVKQKVFILTSIKSSATKNSFSPELK</sequence>
<organism evidence="1">
    <name type="scientific">Ohlsdorf virus</name>
    <dbReference type="NCBI Taxonomy" id="2040592"/>
    <lineage>
        <taxon>Viruses</taxon>
        <taxon>Riboviria</taxon>
        <taxon>Orthornavirae</taxon>
        <taxon>Negarnaviricota</taxon>
        <taxon>Haploviricotina</taxon>
        <taxon>Monjiviricetes</taxon>
        <taxon>Mononegavirales</taxon>
        <taxon>Rhabdoviridae</taxon>
        <taxon>Alpharhabdovirinae</taxon>
        <taxon>Ohlsrhavirus</taxon>
        <taxon>Ohlsrhavirus ohlsdorf</taxon>
    </lineage>
</organism>
<dbReference type="EMBL" id="KY768856">
    <property type="protein sequence ID" value="ATG83560.1"/>
    <property type="molecule type" value="Viral_cRNA"/>
</dbReference>
<dbReference type="GeneID" id="65102009"/>
<keyword evidence="2" id="KW-1185">Reference proteome</keyword>
<evidence type="ECO:0000313" key="1">
    <source>
        <dbReference type="EMBL" id="ATG83560.1"/>
    </source>
</evidence>
<gene>
    <name evidence="1" type="primary">M</name>
</gene>
<name>A0A291I326_9RHAB</name>
<protein>
    <submittedName>
        <fullName evidence="1">Matrix protein</fullName>
    </submittedName>
</protein>
<reference evidence="1" key="1">
    <citation type="journal article" date="2017" name="Infect. Genet. Evol.">
        <title>Detection and characterization of a novel rhabdovirus in Aedes cantans mosquitoes and evidence for a mosquito-associated new genus in the family Rhabdoviridae.</title>
        <authorList>
            <person name="Shahhosseini N."/>
            <person name="Luhken R."/>
            <person name="Jost H."/>
            <person name="Jansen S."/>
            <person name="Borstler J."/>
            <person name="Rieger T."/>
            <person name="Kruger A."/>
            <person name="Yadouleton A."/>
            <person name="de Mendonca Campos R."/>
            <person name="Cirne-Santos C.C."/>
            <person name="Ferreira D.F."/>
            <person name="Garms R."/>
            <person name="Becker N."/>
            <person name="Tannich E."/>
            <person name="Cadar D."/>
            <person name="Schmidt-Chanasit J."/>
        </authorList>
    </citation>
    <scope>NUCLEOTIDE SEQUENCE [LARGE SCALE GENOMIC DNA]</scope>
    <source>
        <strain evidence="1">Germany/2012/Oc.cantans</strain>
    </source>
</reference>